<dbReference type="Proteomes" id="UP000309488">
    <property type="component" value="Unassembled WGS sequence"/>
</dbReference>
<keyword evidence="3" id="KW-1185">Reference proteome</keyword>
<evidence type="ECO:0000313" key="3">
    <source>
        <dbReference type="Proteomes" id="UP000309488"/>
    </source>
</evidence>
<comment type="caution">
    <text evidence="2">The sequence shown here is derived from an EMBL/GenBank/DDBJ whole genome shotgun (WGS) entry which is preliminary data.</text>
</comment>
<dbReference type="Pfam" id="PF16126">
    <property type="entry name" value="DUF4838"/>
    <property type="match status" value="1"/>
</dbReference>
<sequence length="764" mass="86211">MSMILQSAFNIDFSTWKMGRFIGALLLTITLTSAYATPLLNLAKNGKSAFKIIISTQATNVELTAANVLQQYLTKVADVSIPILKDNTKIGPFEIVVGNTNRNSKATLNSSNDGFLIQSNSATLWLNGSGKNGTLYAVYSFLENYLNCKIYTSTFEIIPKSKTISISAALNIKEQADFSYREVYYPDSKNQLYLDWYRLTRLDDNWGLWVHSFDKLVPSKTYFKQHPEYYALVDGKRKDSQLCLSNPTVFKILSASLKERMADAPAMKYWSVSQNDDSGYCECGLCSAIDKKEDGPQGSILNFVNKVAAQFPDKIISTLAYTYSQRAPLRLKPAKNVQIMLCSIDCNRSKPIVNDPSSASFRRDLKNWSQLTSNLFVWDYNVQFTNYVSPFPNLHVLQSNLSFFKANGVKGVFLQGSGDTPGEFSELRAFLLARLSWNTNANVKKLTAQFLNDYYGKAAPFIQQYIDLLHKNLITSNERLDIYGSPVPAHRSYLSPELLDEYGLLFDQAEDAVNNERTLLANVKAARLPIEFAVLQQSRFYGIQKHGVFVNENQQWIPRANYKRKVANFINTANKAGITELAEGGLSPNAYQKEWDSIFKAGPKIHSAIGAKVIAITPFSDDYFNKGAPTLTDGSRGYLDFQYNWLGWYGKDLVVVVDLGKETAVNQVSISFLEDQRHWAFLPAAVSFSFSTDNINFVSQQKIAAPFGLYENYAQSVQDYIAKLNSPLTARYIKVKASNLRQLPQWRYYKNKQAWLFADEIMVN</sequence>
<dbReference type="GO" id="GO:0016787">
    <property type="term" value="F:hydrolase activity"/>
    <property type="evidence" value="ECO:0007669"/>
    <property type="project" value="UniProtKB-KW"/>
</dbReference>
<dbReference type="PANTHER" id="PTHR47406:SF2">
    <property type="entry name" value="ALPHA GLUCURONIDASE N-TERMINAL DOMAIN-CONTAINING PROTEIN"/>
    <property type="match status" value="1"/>
</dbReference>
<dbReference type="GO" id="GO:0005975">
    <property type="term" value="P:carbohydrate metabolic process"/>
    <property type="evidence" value="ECO:0007669"/>
    <property type="project" value="UniProtKB-ARBA"/>
</dbReference>
<organism evidence="2 3">
    <name type="scientific">Pedobacter polaris</name>
    <dbReference type="NCBI Taxonomy" id="2571273"/>
    <lineage>
        <taxon>Bacteria</taxon>
        <taxon>Pseudomonadati</taxon>
        <taxon>Bacteroidota</taxon>
        <taxon>Sphingobacteriia</taxon>
        <taxon>Sphingobacteriales</taxon>
        <taxon>Sphingobacteriaceae</taxon>
        <taxon>Pedobacter</taxon>
    </lineage>
</organism>
<dbReference type="Gene3D" id="2.60.120.260">
    <property type="entry name" value="Galactose-binding domain-like"/>
    <property type="match status" value="1"/>
</dbReference>
<evidence type="ECO:0000313" key="2">
    <source>
        <dbReference type="EMBL" id="TKC12748.1"/>
    </source>
</evidence>
<dbReference type="InterPro" id="IPR032287">
    <property type="entry name" value="DUF4838"/>
</dbReference>
<protein>
    <submittedName>
        <fullName evidence="2">DUF4838 domain-containing protein</fullName>
    </submittedName>
</protein>
<dbReference type="InterPro" id="IPR008979">
    <property type="entry name" value="Galactose-bd-like_sf"/>
</dbReference>
<dbReference type="Gene3D" id="3.30.379.10">
    <property type="entry name" value="Chitobiase/beta-hexosaminidase domain 2-like"/>
    <property type="match status" value="1"/>
</dbReference>
<name>A0A4U1CZ32_9SPHI</name>
<accession>A0A4U1CZ32</accession>
<keyword evidence="1" id="KW-0378">Hydrolase</keyword>
<dbReference type="SUPFAM" id="SSF55545">
    <property type="entry name" value="beta-N-acetylhexosaminidase-like domain"/>
    <property type="match status" value="1"/>
</dbReference>
<dbReference type="EMBL" id="SWBR01000001">
    <property type="protein sequence ID" value="TKC12748.1"/>
    <property type="molecule type" value="Genomic_DNA"/>
</dbReference>
<dbReference type="OrthoDB" id="1099022at2"/>
<dbReference type="SUPFAM" id="SSF49785">
    <property type="entry name" value="Galactose-binding domain-like"/>
    <property type="match status" value="1"/>
</dbReference>
<evidence type="ECO:0000256" key="1">
    <source>
        <dbReference type="ARBA" id="ARBA00022801"/>
    </source>
</evidence>
<reference evidence="2 3" key="1">
    <citation type="submission" date="2019-04" db="EMBL/GenBank/DDBJ databases">
        <title>Pedobacter sp. RP-3-22 sp. nov., isolated from Arctic soil.</title>
        <authorList>
            <person name="Dahal R.H."/>
            <person name="Kim D.-U."/>
        </authorList>
    </citation>
    <scope>NUCLEOTIDE SEQUENCE [LARGE SCALE GENOMIC DNA]</scope>
    <source>
        <strain evidence="2 3">RP-3-22</strain>
    </source>
</reference>
<gene>
    <name evidence="2" type="ORF">FA048_03775</name>
</gene>
<dbReference type="InterPro" id="IPR029018">
    <property type="entry name" value="Hex-like_dom2"/>
</dbReference>
<dbReference type="AlphaFoldDB" id="A0A4U1CZ32"/>
<proteinExistence type="predicted"/>
<dbReference type="PANTHER" id="PTHR47406">
    <property type="entry name" value="COAGULATION FACTOR 5/8 TYPE, C-TERMINAL"/>
    <property type="match status" value="1"/>
</dbReference>